<gene>
    <name evidence="2" type="ORF">EYW49_16530</name>
</gene>
<evidence type="ECO:0000313" key="3">
    <source>
        <dbReference type="Proteomes" id="UP000292781"/>
    </source>
</evidence>
<feature type="transmembrane region" description="Helical" evidence="1">
    <location>
        <begin position="12"/>
        <end position="40"/>
    </location>
</feature>
<keyword evidence="3" id="KW-1185">Reference proteome</keyword>
<evidence type="ECO:0000256" key="1">
    <source>
        <dbReference type="SAM" id="Phobius"/>
    </source>
</evidence>
<name>A0A4Q9VIZ7_9HYPH</name>
<organism evidence="2 3">
    <name type="scientific">Siculibacillus lacustris</name>
    <dbReference type="NCBI Taxonomy" id="1549641"/>
    <lineage>
        <taxon>Bacteria</taxon>
        <taxon>Pseudomonadati</taxon>
        <taxon>Pseudomonadota</taxon>
        <taxon>Alphaproteobacteria</taxon>
        <taxon>Hyphomicrobiales</taxon>
        <taxon>Ancalomicrobiaceae</taxon>
        <taxon>Siculibacillus</taxon>
    </lineage>
</organism>
<reference evidence="2 3" key="1">
    <citation type="submission" date="2019-02" db="EMBL/GenBank/DDBJ databases">
        <title>Siculibacillus lacustris gen. nov., sp. nov., a new rosette-forming bacterium isolated from a freshwater crater lake (Lake St. Ana, Romania).</title>
        <authorList>
            <person name="Felfoldi T."/>
            <person name="Marton Z."/>
            <person name="Szabo A."/>
            <person name="Mentes A."/>
            <person name="Boka K."/>
            <person name="Marialigeti K."/>
            <person name="Mathe I."/>
            <person name="Koncz M."/>
            <person name="Schumann P."/>
            <person name="Toth E."/>
        </authorList>
    </citation>
    <scope>NUCLEOTIDE SEQUENCE [LARGE SCALE GENOMIC DNA]</scope>
    <source>
        <strain evidence="2 3">SA-279</strain>
    </source>
</reference>
<dbReference type="RefSeq" id="WP_131310730.1">
    <property type="nucleotide sequence ID" value="NZ_SJFN01000027.1"/>
</dbReference>
<keyword evidence="1" id="KW-0812">Transmembrane</keyword>
<proteinExistence type="predicted"/>
<evidence type="ECO:0000313" key="2">
    <source>
        <dbReference type="EMBL" id="TBW35236.1"/>
    </source>
</evidence>
<comment type="caution">
    <text evidence="2">The sequence shown here is derived from an EMBL/GenBank/DDBJ whole genome shotgun (WGS) entry which is preliminary data.</text>
</comment>
<keyword evidence="1" id="KW-0472">Membrane</keyword>
<dbReference type="Proteomes" id="UP000292781">
    <property type="component" value="Unassembled WGS sequence"/>
</dbReference>
<dbReference type="AlphaFoldDB" id="A0A4Q9VIZ7"/>
<sequence>MTRSSSESSGGRMLAILTLVPIAVVASLAAGAVAWVWLALDVQVDVIRSRHPSPDGRREVAFVWCDHGFGLGMSEQYGEIRMRRAKGWGLGKWQPVLRFDENALDRLERPPVWTDDRHLVVTFAPEAYVSPDRKTVLGVDVEFRRSPQGAVP</sequence>
<dbReference type="EMBL" id="SJFN01000027">
    <property type="protein sequence ID" value="TBW35236.1"/>
    <property type="molecule type" value="Genomic_DNA"/>
</dbReference>
<accession>A0A4Q9VIZ7</accession>
<keyword evidence="1" id="KW-1133">Transmembrane helix</keyword>
<protein>
    <submittedName>
        <fullName evidence="2">Uncharacterized protein</fullName>
    </submittedName>
</protein>